<evidence type="ECO:0000313" key="4">
    <source>
        <dbReference type="Proteomes" id="UP000028302"/>
    </source>
</evidence>
<dbReference type="EMBL" id="APNK01000027">
    <property type="protein sequence ID" value="KEZ76530.1"/>
    <property type="molecule type" value="Genomic_DNA"/>
</dbReference>
<dbReference type="Proteomes" id="UP000028302">
    <property type="component" value="Unassembled WGS sequence"/>
</dbReference>
<feature type="chain" id="PRO_5001776486" description="Multidrug transporter" evidence="2">
    <location>
        <begin position="28"/>
        <end position="107"/>
    </location>
</feature>
<keyword evidence="4" id="KW-1185">Reference proteome</keyword>
<feature type="transmembrane region" description="Helical" evidence="1">
    <location>
        <begin position="51"/>
        <end position="72"/>
    </location>
</feature>
<accession>A0A084IIJ6</accession>
<keyword evidence="2" id="KW-0732">Signal</keyword>
<evidence type="ECO:0000313" key="3">
    <source>
        <dbReference type="EMBL" id="KEZ76530.1"/>
    </source>
</evidence>
<proteinExistence type="predicted"/>
<comment type="caution">
    <text evidence="3">The sequence shown here is derived from an EMBL/GenBank/DDBJ whole genome shotgun (WGS) entry which is preliminary data.</text>
</comment>
<feature type="signal peptide" evidence="2">
    <location>
        <begin position="1"/>
        <end position="27"/>
    </location>
</feature>
<evidence type="ECO:0000256" key="2">
    <source>
        <dbReference type="SAM" id="SignalP"/>
    </source>
</evidence>
<keyword evidence="1" id="KW-0812">Transmembrane</keyword>
<name>A0A084IIJ6_SALHC</name>
<dbReference type="RefSeq" id="WP_037339689.1">
    <property type="nucleotide sequence ID" value="NZ_APNK01000027.1"/>
</dbReference>
<keyword evidence="1" id="KW-1133">Transmembrane helix</keyword>
<dbReference type="STRING" id="1304275.C41B8_14425"/>
<dbReference type="eggNOG" id="ENOG503322E">
    <property type="taxonomic scope" value="Bacteria"/>
</dbReference>
<evidence type="ECO:0000256" key="1">
    <source>
        <dbReference type="SAM" id="Phobius"/>
    </source>
</evidence>
<keyword evidence="1" id="KW-0472">Membrane</keyword>
<dbReference type="OrthoDB" id="332175at2"/>
<sequence>MPIFLIRRAVVAMVVAMSLIGANPALAADNDDAGTPSAAAMAFDAVIVRPASLVATVAGTGLFIVSLPFSLLGHNTDKAGERLVAEPAKYTFTRPLGDFDAQTPGDD</sequence>
<protein>
    <recommendedName>
        <fullName evidence="5">Multidrug transporter</fullName>
    </recommendedName>
</protein>
<dbReference type="AlphaFoldDB" id="A0A084IIJ6"/>
<evidence type="ECO:0008006" key="5">
    <source>
        <dbReference type="Google" id="ProtNLM"/>
    </source>
</evidence>
<organism evidence="3 4">
    <name type="scientific">Salinisphaera hydrothermalis (strain C41B8)</name>
    <dbReference type="NCBI Taxonomy" id="1304275"/>
    <lineage>
        <taxon>Bacteria</taxon>
        <taxon>Pseudomonadati</taxon>
        <taxon>Pseudomonadota</taxon>
        <taxon>Gammaproteobacteria</taxon>
        <taxon>Salinisphaerales</taxon>
        <taxon>Salinisphaeraceae</taxon>
        <taxon>Salinisphaera</taxon>
    </lineage>
</organism>
<gene>
    <name evidence="3" type="ORF">C41B8_14425</name>
</gene>
<reference evidence="3 4" key="1">
    <citation type="submission" date="2013-03" db="EMBL/GenBank/DDBJ databases">
        <title>Salinisphaera hydrothermalis C41B8 Genome Sequencing.</title>
        <authorList>
            <person name="Li C."/>
            <person name="Lai Q."/>
            <person name="Shao Z."/>
        </authorList>
    </citation>
    <scope>NUCLEOTIDE SEQUENCE [LARGE SCALE GENOMIC DNA]</scope>
    <source>
        <strain evidence="3 4">C41B8</strain>
    </source>
</reference>